<dbReference type="Proteomes" id="UP000005756">
    <property type="component" value="Unassembled WGS sequence"/>
</dbReference>
<name>A0A7U9GIZ6_9GAMM</name>
<dbReference type="AlphaFoldDB" id="A0A7U9GIZ6"/>
<organism evidence="1 2">
    <name type="scientific">Vreelandella boliviensis LC1</name>
    <dbReference type="NCBI Taxonomy" id="1072583"/>
    <lineage>
        <taxon>Bacteria</taxon>
        <taxon>Pseudomonadati</taxon>
        <taxon>Pseudomonadota</taxon>
        <taxon>Gammaproteobacteria</taxon>
        <taxon>Oceanospirillales</taxon>
        <taxon>Halomonadaceae</taxon>
        <taxon>Vreelandella</taxon>
    </lineage>
</organism>
<sequence length="208" mass="24448">MHQEVLVLSEIEVRRLYIDDVEWERTSDSWKDLKPYRDFNSFNISDESVENYYLRLKKRFNIPKAVLEQWLYGLYYDRNCVNNYGWIDFDDINIVLEDLSLEKLREVRVIGDYRSYVAEGASYIAYEQLPCLEKDKDHWKSHGTWRTPPVFLDVKSFPHDVIPGYSDIGSGMQLIEGHSRLGYLYAIANCNLGLADTHKAYVVKCKNA</sequence>
<reference evidence="1 2" key="1">
    <citation type="submission" date="2011-10" db="EMBL/GenBank/DDBJ databases">
        <authorList>
            <person name="Quillaguamn J."/>
            <person name="Guzmn D."/>
            <person name="Balderrama-Subieta A."/>
            <person name="Cardona-Ortuo C."/>
            <person name="Guevara-Martnez M."/>
            <person name="Callisaya-Quispe N."/>
        </authorList>
    </citation>
    <scope>NUCLEOTIDE SEQUENCE [LARGE SCALE GENOMIC DNA]</scope>
    <source>
        <strain evidence="1 2">LC1</strain>
    </source>
</reference>
<proteinExistence type="predicted"/>
<evidence type="ECO:0000313" key="1">
    <source>
        <dbReference type="EMBL" id="EHJ94500.1"/>
    </source>
</evidence>
<accession>A0A7U9GIZ6</accession>
<evidence type="ECO:0000313" key="2">
    <source>
        <dbReference type="Proteomes" id="UP000005756"/>
    </source>
</evidence>
<gene>
    <name evidence="1" type="ORF">KUC_1459</name>
</gene>
<dbReference type="EMBL" id="JH393257">
    <property type="protein sequence ID" value="EHJ94500.1"/>
    <property type="molecule type" value="Genomic_DNA"/>
</dbReference>
<protein>
    <submittedName>
        <fullName evidence="1">Uncharacterized protein</fullName>
    </submittedName>
</protein>